<dbReference type="PANTHER" id="PTHR34700:SF4">
    <property type="entry name" value="PHAGE-LIKE ELEMENT PBSX PROTEIN XKDP"/>
    <property type="match status" value="1"/>
</dbReference>
<reference evidence="2 3" key="1">
    <citation type="submission" date="2018-05" db="EMBL/GenBank/DDBJ databases">
        <title>Genomic Encyclopedia of Type Strains, Phase III (KMG-III): the genomes of soil and plant-associated and newly described type strains.</title>
        <authorList>
            <person name="Whitman W."/>
        </authorList>
    </citation>
    <scope>NUCLEOTIDE SEQUENCE [LARGE SCALE GENOMIC DNA]</scope>
    <source>
        <strain evidence="2 3">CECT 5696</strain>
    </source>
</reference>
<name>A0A2V2YMR4_9BACL</name>
<dbReference type="InterPro" id="IPR045361">
    <property type="entry name" value="CIS_tube_prot_N"/>
</dbReference>
<gene>
    <name evidence="2" type="ORF">DFQ01_12516</name>
</gene>
<dbReference type="RefSeq" id="WP_110046292.1">
    <property type="nucleotide sequence ID" value="NZ_CP054613.1"/>
</dbReference>
<dbReference type="InterPro" id="IPR036779">
    <property type="entry name" value="LysM_dom_sf"/>
</dbReference>
<evidence type="ECO:0000259" key="1">
    <source>
        <dbReference type="PROSITE" id="PS51782"/>
    </source>
</evidence>
<comment type="caution">
    <text evidence="2">The sequence shown here is derived from an EMBL/GenBank/DDBJ whole genome shotgun (WGS) entry which is preliminary data.</text>
</comment>
<dbReference type="Gene3D" id="3.10.350.10">
    <property type="entry name" value="LysM domain"/>
    <property type="match status" value="1"/>
</dbReference>
<dbReference type="Proteomes" id="UP000246635">
    <property type="component" value="Unassembled WGS sequence"/>
</dbReference>
<dbReference type="SUPFAM" id="SSF54106">
    <property type="entry name" value="LysM domain"/>
    <property type="match status" value="1"/>
</dbReference>
<evidence type="ECO:0000313" key="3">
    <source>
        <dbReference type="Proteomes" id="UP000246635"/>
    </source>
</evidence>
<sequence>MALEKAMIQPLDYDGNPKGDAVSVLFNPTEYAIDRSNQLQSTVVPGLPTPVTQFVGGGGQTLSMELFFDTYEQGVDVRQHTGKVTGLMDMNPDLHAPPVCMVIWGRMQFKAVVERVGQRFTMFLDSGIPVRATLQVTFREYRTMTEQQQTTTNQADQTKQVTVKQGETLWSIASREYGDPGKWRTIARANGIADPRKLPAGKPLTIPPLEA</sequence>
<dbReference type="SMART" id="SM00257">
    <property type="entry name" value="LysM"/>
    <property type="match status" value="1"/>
</dbReference>
<keyword evidence="3" id="KW-1185">Reference proteome</keyword>
<dbReference type="PROSITE" id="PS51782">
    <property type="entry name" value="LYSM"/>
    <property type="match status" value="1"/>
</dbReference>
<feature type="domain" description="LysM" evidence="1">
    <location>
        <begin position="159"/>
        <end position="206"/>
    </location>
</feature>
<protein>
    <submittedName>
        <fullName evidence="2">Nucleoid-associated protein YgaU</fullName>
    </submittedName>
</protein>
<dbReference type="EMBL" id="QGTQ01000025">
    <property type="protein sequence ID" value="PWV95673.1"/>
    <property type="molecule type" value="Genomic_DNA"/>
</dbReference>
<dbReference type="InterPro" id="IPR018392">
    <property type="entry name" value="LysM"/>
</dbReference>
<dbReference type="OrthoDB" id="9815939at2"/>
<accession>A0A2V2YMR4</accession>
<dbReference type="CDD" id="cd00118">
    <property type="entry name" value="LysM"/>
    <property type="match status" value="1"/>
</dbReference>
<dbReference type="Pfam" id="PF01476">
    <property type="entry name" value="LysM"/>
    <property type="match status" value="1"/>
</dbReference>
<organism evidence="2 3">
    <name type="scientific">Paenibacillus cellulosilyticus</name>
    <dbReference type="NCBI Taxonomy" id="375489"/>
    <lineage>
        <taxon>Bacteria</taxon>
        <taxon>Bacillati</taxon>
        <taxon>Bacillota</taxon>
        <taxon>Bacilli</taxon>
        <taxon>Bacillales</taxon>
        <taxon>Paenibacillaceae</taxon>
        <taxon>Paenibacillus</taxon>
    </lineage>
</organism>
<dbReference type="Pfam" id="PF19266">
    <property type="entry name" value="CIS_tube"/>
    <property type="match status" value="1"/>
</dbReference>
<dbReference type="AlphaFoldDB" id="A0A2V2YMR4"/>
<evidence type="ECO:0000313" key="2">
    <source>
        <dbReference type="EMBL" id="PWV95673.1"/>
    </source>
</evidence>
<proteinExistence type="predicted"/>
<dbReference type="PANTHER" id="PTHR34700">
    <property type="entry name" value="POTASSIUM BINDING PROTEIN KBP"/>
    <property type="match status" value="1"/>
</dbReference>
<dbReference type="InterPro" id="IPR052196">
    <property type="entry name" value="Bact_Kbp"/>
</dbReference>